<comment type="caution">
    <text evidence="10">The sequence shown here is derived from an EMBL/GenBank/DDBJ whole genome shotgun (WGS) entry which is preliminary data.</text>
</comment>
<dbReference type="AlphaFoldDB" id="A0A511AFU4"/>
<dbReference type="EMBL" id="BJUW01000009">
    <property type="protein sequence ID" value="GEK86906.1"/>
    <property type="molecule type" value="Genomic_DNA"/>
</dbReference>
<feature type="transmembrane region" description="Helical" evidence="9">
    <location>
        <begin position="12"/>
        <end position="35"/>
    </location>
</feature>
<evidence type="ECO:0000256" key="1">
    <source>
        <dbReference type="ARBA" id="ARBA00004651"/>
    </source>
</evidence>
<keyword evidence="10" id="KW-0966">Cell projection</keyword>
<dbReference type="NCBIfam" id="TIGR01402">
    <property type="entry name" value="fliQ"/>
    <property type="match status" value="1"/>
</dbReference>
<keyword evidence="7 9" id="KW-0472">Membrane</keyword>
<dbReference type="GO" id="GO:0005886">
    <property type="term" value="C:plasma membrane"/>
    <property type="evidence" value="ECO:0007669"/>
    <property type="project" value="UniProtKB-SubCell"/>
</dbReference>
<evidence type="ECO:0000256" key="9">
    <source>
        <dbReference type="RuleBase" id="RU364090"/>
    </source>
</evidence>
<dbReference type="InterPro" id="IPR006305">
    <property type="entry name" value="FliQ"/>
</dbReference>
<keyword evidence="4 9" id="KW-1003">Cell membrane</keyword>
<evidence type="ECO:0000256" key="8">
    <source>
        <dbReference type="ARBA" id="ARBA00023143"/>
    </source>
</evidence>
<dbReference type="PANTHER" id="PTHR34040">
    <property type="entry name" value="FLAGELLAR BIOSYNTHETIC PROTEIN FLIQ"/>
    <property type="match status" value="1"/>
</dbReference>
<comment type="similarity">
    <text evidence="2 9">Belongs to the FliQ/MopD/SpaQ family.</text>
</comment>
<dbReference type="GO" id="GO:0044780">
    <property type="term" value="P:bacterial-type flagellum assembly"/>
    <property type="evidence" value="ECO:0007669"/>
    <property type="project" value="InterPro"/>
</dbReference>
<comment type="subcellular location">
    <subcellularLocation>
        <location evidence="1 9">Cell membrane</location>
        <topology evidence="1">Multi-pass membrane protein</topology>
    </subcellularLocation>
    <subcellularLocation>
        <location evidence="9">Bacterial flagellum basal body</location>
    </subcellularLocation>
</comment>
<keyword evidence="8 9" id="KW-0975">Bacterial flagellum</keyword>
<reference evidence="10 11" key="1">
    <citation type="submission" date="2019-07" db="EMBL/GenBank/DDBJ databases">
        <title>Whole genome shotgun sequence of Microbacterium aerolatum NBRC 103071.</title>
        <authorList>
            <person name="Hosoyama A."/>
            <person name="Uohara A."/>
            <person name="Ohji S."/>
            <person name="Ichikawa N."/>
        </authorList>
    </citation>
    <scope>NUCLEOTIDE SEQUENCE [LARGE SCALE GENOMIC DNA]</scope>
    <source>
        <strain evidence="10 11">NBRC 103071</strain>
    </source>
</reference>
<dbReference type="GO" id="GO:0009306">
    <property type="term" value="P:protein secretion"/>
    <property type="evidence" value="ECO:0007669"/>
    <property type="project" value="InterPro"/>
</dbReference>
<comment type="function">
    <text evidence="9">Role in flagellar biosynthesis.</text>
</comment>
<evidence type="ECO:0000256" key="6">
    <source>
        <dbReference type="ARBA" id="ARBA00022989"/>
    </source>
</evidence>
<keyword evidence="10" id="KW-0282">Flagellum</keyword>
<dbReference type="Proteomes" id="UP000321225">
    <property type="component" value="Unassembled WGS sequence"/>
</dbReference>
<protein>
    <recommendedName>
        <fullName evidence="3 9">Flagellar biosynthetic protein FliQ</fullName>
    </recommendedName>
</protein>
<evidence type="ECO:0000256" key="5">
    <source>
        <dbReference type="ARBA" id="ARBA00022692"/>
    </source>
</evidence>
<dbReference type="PIRSF" id="PIRSF004669">
    <property type="entry name" value="FliQ"/>
    <property type="match status" value="1"/>
</dbReference>
<sequence>MSPEAVLDIGTQGLLIAAKLAAPILITALVVGFGISLLQSITQVQEVTLSFVPKIVAVAIALLIAGNWMIAEIIAFTNDMFDRIPMLLSGG</sequence>
<feature type="transmembrane region" description="Helical" evidence="9">
    <location>
        <begin position="55"/>
        <end position="76"/>
    </location>
</feature>
<dbReference type="GO" id="GO:0009425">
    <property type="term" value="C:bacterial-type flagellum basal body"/>
    <property type="evidence" value="ECO:0007669"/>
    <property type="project" value="UniProtKB-SubCell"/>
</dbReference>
<dbReference type="PRINTS" id="PR00952">
    <property type="entry name" value="TYPE3IMQPROT"/>
</dbReference>
<keyword evidence="10" id="KW-0969">Cilium</keyword>
<evidence type="ECO:0000256" key="3">
    <source>
        <dbReference type="ARBA" id="ARBA00021718"/>
    </source>
</evidence>
<dbReference type="Pfam" id="PF01313">
    <property type="entry name" value="Bac_export_3"/>
    <property type="match status" value="1"/>
</dbReference>
<evidence type="ECO:0000313" key="11">
    <source>
        <dbReference type="Proteomes" id="UP000321225"/>
    </source>
</evidence>
<dbReference type="PANTHER" id="PTHR34040:SF2">
    <property type="entry name" value="FLAGELLAR BIOSYNTHETIC PROTEIN FLIQ"/>
    <property type="match status" value="1"/>
</dbReference>
<dbReference type="InterPro" id="IPR002191">
    <property type="entry name" value="Bac_export_3"/>
</dbReference>
<evidence type="ECO:0000256" key="4">
    <source>
        <dbReference type="ARBA" id="ARBA00022475"/>
    </source>
</evidence>
<evidence type="ECO:0000256" key="7">
    <source>
        <dbReference type="ARBA" id="ARBA00023136"/>
    </source>
</evidence>
<keyword evidence="6 9" id="KW-1133">Transmembrane helix</keyword>
<keyword evidence="11" id="KW-1185">Reference proteome</keyword>
<dbReference type="RefSeq" id="WP_147039504.1">
    <property type="nucleotide sequence ID" value="NZ_BJUW01000009.1"/>
</dbReference>
<accession>A0A511AFU4</accession>
<keyword evidence="5 9" id="KW-0812">Transmembrane</keyword>
<proteinExistence type="inferred from homology"/>
<organism evidence="10 11">
    <name type="scientific">Microbacterium aerolatum</name>
    <dbReference type="NCBI Taxonomy" id="153731"/>
    <lineage>
        <taxon>Bacteria</taxon>
        <taxon>Bacillati</taxon>
        <taxon>Actinomycetota</taxon>
        <taxon>Actinomycetes</taxon>
        <taxon>Micrococcales</taxon>
        <taxon>Microbacteriaceae</taxon>
        <taxon>Microbacterium</taxon>
    </lineage>
</organism>
<name>A0A511AFU4_9MICO</name>
<evidence type="ECO:0000313" key="10">
    <source>
        <dbReference type="EMBL" id="GEK86906.1"/>
    </source>
</evidence>
<evidence type="ECO:0000256" key="2">
    <source>
        <dbReference type="ARBA" id="ARBA00006156"/>
    </source>
</evidence>
<gene>
    <name evidence="9" type="primary">fliQ</name>
    <name evidence="10" type="ORF">MAE01_20820</name>
</gene>